<keyword evidence="1" id="KW-0472">Membrane</keyword>
<evidence type="ECO:0000256" key="1">
    <source>
        <dbReference type="SAM" id="Phobius"/>
    </source>
</evidence>
<name>A0A2P6NJ88_9EUKA</name>
<feature type="signal peptide" evidence="2">
    <location>
        <begin position="1"/>
        <end position="18"/>
    </location>
</feature>
<dbReference type="AlphaFoldDB" id="A0A2P6NJ88"/>
<organism evidence="3 4">
    <name type="scientific">Planoprotostelium fungivorum</name>
    <dbReference type="NCBI Taxonomy" id="1890364"/>
    <lineage>
        <taxon>Eukaryota</taxon>
        <taxon>Amoebozoa</taxon>
        <taxon>Evosea</taxon>
        <taxon>Variosea</taxon>
        <taxon>Cavosteliida</taxon>
        <taxon>Cavosteliaceae</taxon>
        <taxon>Planoprotostelium</taxon>
    </lineage>
</organism>
<evidence type="ECO:0000313" key="3">
    <source>
        <dbReference type="EMBL" id="PRP84002.1"/>
    </source>
</evidence>
<dbReference type="EMBL" id="MDYQ01000071">
    <property type="protein sequence ID" value="PRP84002.1"/>
    <property type="molecule type" value="Genomic_DNA"/>
</dbReference>
<sequence>MNMGLTLFVLGLLGVAQAMWPLSDYPRHIEGRNETLAGGQIIATTFQGPYELDYSMEANRTLSVLYVDDFTFLRWNGTKLVGVPSYIPIASKVDSSKASLSPFLEPSSGKFWVIIVNRDDKPASVTYNINYQLTQRNVVAIIIISCVTAGVTLLMVVILFGVIVWRRYKRAEFDRVMTERQNLFRSQNANSVAGPRALTAGMRVSMNSSDQLIAIMEDREL</sequence>
<evidence type="ECO:0000313" key="4">
    <source>
        <dbReference type="Proteomes" id="UP000241769"/>
    </source>
</evidence>
<feature type="chain" id="PRO_5015127611" evidence="2">
    <location>
        <begin position="19"/>
        <end position="221"/>
    </location>
</feature>
<gene>
    <name evidence="3" type="ORF">PROFUN_08599</name>
</gene>
<reference evidence="3 4" key="1">
    <citation type="journal article" date="2018" name="Genome Biol. Evol.">
        <title>Multiple Roots of Fruiting Body Formation in Amoebozoa.</title>
        <authorList>
            <person name="Hillmann F."/>
            <person name="Forbes G."/>
            <person name="Novohradska S."/>
            <person name="Ferling I."/>
            <person name="Riege K."/>
            <person name="Groth M."/>
            <person name="Westermann M."/>
            <person name="Marz M."/>
            <person name="Spaller T."/>
            <person name="Winckler T."/>
            <person name="Schaap P."/>
            <person name="Glockner G."/>
        </authorList>
    </citation>
    <scope>NUCLEOTIDE SEQUENCE [LARGE SCALE GENOMIC DNA]</scope>
    <source>
        <strain evidence="3 4">Jena</strain>
    </source>
</reference>
<keyword evidence="1" id="KW-0812">Transmembrane</keyword>
<keyword evidence="1" id="KW-1133">Transmembrane helix</keyword>
<evidence type="ECO:0000256" key="2">
    <source>
        <dbReference type="SAM" id="SignalP"/>
    </source>
</evidence>
<keyword evidence="2" id="KW-0732">Signal</keyword>
<comment type="caution">
    <text evidence="3">The sequence shown here is derived from an EMBL/GenBank/DDBJ whole genome shotgun (WGS) entry which is preliminary data.</text>
</comment>
<dbReference type="Proteomes" id="UP000241769">
    <property type="component" value="Unassembled WGS sequence"/>
</dbReference>
<keyword evidence="4" id="KW-1185">Reference proteome</keyword>
<feature type="transmembrane region" description="Helical" evidence="1">
    <location>
        <begin position="138"/>
        <end position="165"/>
    </location>
</feature>
<protein>
    <submittedName>
        <fullName evidence="3">Uncharacterized protein</fullName>
    </submittedName>
</protein>
<proteinExistence type="predicted"/>
<dbReference type="InParanoid" id="A0A2P6NJ88"/>
<accession>A0A2P6NJ88</accession>